<gene>
    <name evidence="1" type="ORF">SAMN04488055_0027</name>
</gene>
<keyword evidence="2" id="KW-1185">Reference proteome</keyword>
<dbReference type="AlphaFoldDB" id="A0A1N6D0I5"/>
<proteinExistence type="predicted"/>
<reference evidence="1 2" key="1">
    <citation type="submission" date="2016-11" db="EMBL/GenBank/DDBJ databases">
        <authorList>
            <person name="Jaros S."/>
            <person name="Januszkiewicz K."/>
            <person name="Wedrychowicz H."/>
        </authorList>
    </citation>
    <scope>NUCLEOTIDE SEQUENCE [LARGE SCALE GENOMIC DNA]</scope>
    <source>
        <strain evidence="1 2">DSM 24787</strain>
    </source>
</reference>
<accession>A0A1N6D0I5</accession>
<dbReference type="STRING" id="536979.SAMN04488055_0027"/>
<evidence type="ECO:0000313" key="1">
    <source>
        <dbReference type="EMBL" id="SIN64233.1"/>
    </source>
</evidence>
<dbReference type="Proteomes" id="UP000185003">
    <property type="component" value="Unassembled WGS sequence"/>
</dbReference>
<dbReference type="EMBL" id="FSRA01000001">
    <property type="protein sequence ID" value="SIN64233.1"/>
    <property type="molecule type" value="Genomic_DNA"/>
</dbReference>
<sequence>MLLTGTVKAQAEKWTGTWQMSSKPWPHIPAIILDLQIGVPEQGVLYPAKIKLQYGSFTGIYEVLLAKKNDQQLGIGRAKYPLLQSPFKLGIWMWYLNGTLDFHDAKLTLNRMWIDGFGIWMRGLYDDDELFVNTKVMLRDFLYHDSITLKKINNQPLTDSSVRRILRKETSDIYYGIYDRIFSSDSVITMQVEDQEKYDKDTVTLLHNNRTIFSRQEINDQNRRQQIQLDTGRNLFVFFADNYGRLPPNTGNLYTKIGEKEYSFDFSHRANAFATFVVADIYYKQREAIPLATINVDTANIVLELWDSAKEDGDSISLRLNGQWIMTGFPVKNALQKIPIKLQQGENTLLFIADNLGSIPPNTAELRIRYGTKSKTLRLSTDMKKNNEIRLILE</sequence>
<evidence type="ECO:0000313" key="2">
    <source>
        <dbReference type="Proteomes" id="UP000185003"/>
    </source>
</evidence>
<protein>
    <submittedName>
        <fullName evidence="1">Uncharacterized protein</fullName>
    </submittedName>
</protein>
<name>A0A1N6D0I5_9BACT</name>
<organism evidence="1 2">
    <name type="scientific">Chitinophaga niabensis</name>
    <dbReference type="NCBI Taxonomy" id="536979"/>
    <lineage>
        <taxon>Bacteria</taxon>
        <taxon>Pseudomonadati</taxon>
        <taxon>Bacteroidota</taxon>
        <taxon>Chitinophagia</taxon>
        <taxon>Chitinophagales</taxon>
        <taxon>Chitinophagaceae</taxon>
        <taxon>Chitinophaga</taxon>
    </lineage>
</organism>